<evidence type="ECO:0000313" key="3">
    <source>
        <dbReference type="EMBL" id="AQV98794.1"/>
    </source>
</evidence>
<feature type="transmembrane region" description="Helical" evidence="2">
    <location>
        <begin position="67"/>
        <end position="91"/>
    </location>
</feature>
<gene>
    <name evidence="3" type="ORF">BJN34_33480</name>
</gene>
<feature type="transmembrane region" description="Helical" evidence="2">
    <location>
        <begin position="196"/>
        <end position="218"/>
    </location>
</feature>
<organism evidence="3 4">
    <name type="scientific">Cupriavidus necator</name>
    <name type="common">Alcaligenes eutrophus</name>
    <name type="synonym">Ralstonia eutropha</name>
    <dbReference type="NCBI Taxonomy" id="106590"/>
    <lineage>
        <taxon>Bacteria</taxon>
        <taxon>Pseudomonadati</taxon>
        <taxon>Pseudomonadota</taxon>
        <taxon>Betaproteobacteria</taxon>
        <taxon>Burkholderiales</taxon>
        <taxon>Burkholderiaceae</taxon>
        <taxon>Cupriavidus</taxon>
    </lineage>
</organism>
<reference evidence="4" key="1">
    <citation type="submission" date="2017-02" db="EMBL/GenBank/DDBJ databases">
        <title>Complete genome sequence of Cupriavidus necator strain NH9, a 3-chlorobenzoate degrader.</title>
        <authorList>
            <person name="Moriuchi R."/>
            <person name="Dohra H."/>
            <person name="Ogawa N."/>
        </authorList>
    </citation>
    <scope>NUCLEOTIDE SEQUENCE [LARGE SCALE GENOMIC DNA]</scope>
    <source>
        <strain evidence="4">NH9</strain>
    </source>
</reference>
<keyword evidence="2" id="KW-0472">Membrane</keyword>
<feature type="transmembrane region" description="Helical" evidence="2">
    <location>
        <begin position="261"/>
        <end position="286"/>
    </location>
</feature>
<feature type="compositionally biased region" description="Basic and acidic residues" evidence="1">
    <location>
        <begin position="26"/>
        <end position="42"/>
    </location>
</feature>
<proteinExistence type="predicted"/>
<accession>A0A1U9V1D9</accession>
<evidence type="ECO:0000256" key="1">
    <source>
        <dbReference type="SAM" id="MobiDB-lite"/>
    </source>
</evidence>
<feature type="region of interest" description="Disordered" evidence="1">
    <location>
        <begin position="1"/>
        <end position="42"/>
    </location>
</feature>
<sequence>MSGNSTQEPDQEAPLPTAEGPVAGGSREEAGATRRPGSSEREARRVIGYRGDRIEIHRAMRRLAFPLWRWVDVLVVPAFLTIVFCWAWPWVASLWRRIIGFWSETLGGEILLQADKALLPDFGTVPFVHTDAALPTPMQWLCGMVITLVLLFGTRWLNGRAMPLAYGLRLIGLIQASAQLYFYLWPASFPYEGGKAIASLTQASLLVVVITPWLYALIYNVLDFGLVRKLLLSAMAMAYLTVLIPMQYTLAAVILLHFSMLWYPLIFLLGSIFVQFGALVALYAWAMSWRSRD</sequence>
<evidence type="ECO:0000313" key="4">
    <source>
        <dbReference type="Proteomes" id="UP000189627"/>
    </source>
</evidence>
<dbReference type="AlphaFoldDB" id="A0A1U9V1D9"/>
<keyword evidence="2" id="KW-1133">Transmembrane helix</keyword>
<feature type="transmembrane region" description="Helical" evidence="2">
    <location>
        <begin position="230"/>
        <end position="255"/>
    </location>
</feature>
<feature type="transmembrane region" description="Helical" evidence="2">
    <location>
        <begin position="138"/>
        <end position="157"/>
    </location>
</feature>
<name>A0A1U9V1D9_CUPNE</name>
<evidence type="ECO:0000256" key="2">
    <source>
        <dbReference type="SAM" id="Phobius"/>
    </source>
</evidence>
<protein>
    <submittedName>
        <fullName evidence="3">Uncharacterized protein</fullName>
    </submittedName>
</protein>
<keyword evidence="2" id="KW-0812">Transmembrane</keyword>
<dbReference type="RefSeq" id="WP_234825043.1">
    <property type="nucleotide sequence ID" value="NZ_CP017758.1"/>
</dbReference>
<feature type="transmembrane region" description="Helical" evidence="2">
    <location>
        <begin position="164"/>
        <end position="184"/>
    </location>
</feature>
<dbReference type="Proteomes" id="UP000189627">
    <property type="component" value="Chromosome 2"/>
</dbReference>
<dbReference type="KEGG" id="cuh:BJN34_33480"/>
<dbReference type="EMBL" id="CP017758">
    <property type="protein sequence ID" value="AQV98794.1"/>
    <property type="molecule type" value="Genomic_DNA"/>
</dbReference>